<organism evidence="5 6">
    <name type="scientific">Falsiporphyromonas endometrii</name>
    <dbReference type="NCBI Taxonomy" id="1387297"/>
    <lineage>
        <taxon>Bacteria</taxon>
        <taxon>Pseudomonadati</taxon>
        <taxon>Bacteroidota</taxon>
        <taxon>Bacteroidia</taxon>
        <taxon>Bacteroidales</taxon>
        <taxon>Porphyromonadaceae</taxon>
        <taxon>Falsiporphyromonas</taxon>
    </lineage>
</organism>
<dbReference type="InterPro" id="IPR039565">
    <property type="entry name" value="BamD-like"/>
</dbReference>
<name>A0ABV9KAG3_9PORP</name>
<dbReference type="Pfam" id="PF13525">
    <property type="entry name" value="YfiO"/>
    <property type="match status" value="1"/>
</dbReference>
<accession>A0ABV9KAG3</accession>
<sequence>MQKIVANILVPLMTFMLLLSSCSEFVRVQKSTDANLKYSYAKKYYNMGKYTKAADLLEDVVPLFNGTSEGEQSLYLLANSYYMSKHPYTAAAYFKRYYTSYPKASMVEEARFKAGYGLYSISPDPRLDQSDTYEAIKELQGYIEFYPKGKYAKDAEQYLFELQDKLAYKQYLAADLYYNLGTFMGNNYRSCIVTAKDALKKFPYTKYREDFVFLILKAQYKEAVNSVNEKVQTRYREVLDQYYSYVNEYPNGKFLKRAKQIYESVSKHISKNL</sequence>
<comment type="caution">
    <text evidence="5">The sequence shown here is derived from an EMBL/GenBank/DDBJ whole genome shotgun (WGS) entry which is preliminary data.</text>
</comment>
<evidence type="ECO:0000259" key="4">
    <source>
        <dbReference type="Pfam" id="PF13525"/>
    </source>
</evidence>
<dbReference type="EMBL" id="JBHSGO010000211">
    <property type="protein sequence ID" value="MFC4666651.1"/>
    <property type="molecule type" value="Genomic_DNA"/>
</dbReference>
<reference evidence="6" key="1">
    <citation type="journal article" date="2019" name="Int. J. Syst. Evol. Microbiol.">
        <title>The Global Catalogue of Microorganisms (GCM) 10K type strain sequencing project: providing services to taxonomists for standard genome sequencing and annotation.</title>
        <authorList>
            <consortium name="The Broad Institute Genomics Platform"/>
            <consortium name="The Broad Institute Genome Sequencing Center for Infectious Disease"/>
            <person name="Wu L."/>
            <person name="Ma J."/>
        </authorList>
    </citation>
    <scope>NUCLEOTIDE SEQUENCE [LARGE SCALE GENOMIC DNA]</scope>
    <source>
        <strain evidence="6">CGMCC 4.7357</strain>
    </source>
</reference>
<dbReference type="InterPro" id="IPR011990">
    <property type="entry name" value="TPR-like_helical_dom_sf"/>
</dbReference>
<dbReference type="PROSITE" id="PS51257">
    <property type="entry name" value="PROKAR_LIPOPROTEIN"/>
    <property type="match status" value="1"/>
</dbReference>
<feature type="domain" description="Outer membrane lipoprotein BamD-like" evidence="4">
    <location>
        <begin position="35"/>
        <end position="180"/>
    </location>
</feature>
<dbReference type="Gene3D" id="1.25.40.10">
    <property type="entry name" value="Tetratricopeptide repeat domain"/>
    <property type="match status" value="1"/>
</dbReference>
<evidence type="ECO:0000313" key="6">
    <source>
        <dbReference type="Proteomes" id="UP001596020"/>
    </source>
</evidence>
<dbReference type="Proteomes" id="UP001596020">
    <property type="component" value="Unassembled WGS sequence"/>
</dbReference>
<keyword evidence="2" id="KW-0472">Membrane</keyword>
<keyword evidence="3" id="KW-0998">Cell outer membrane</keyword>
<evidence type="ECO:0000256" key="3">
    <source>
        <dbReference type="ARBA" id="ARBA00023237"/>
    </source>
</evidence>
<evidence type="ECO:0000256" key="1">
    <source>
        <dbReference type="ARBA" id="ARBA00022729"/>
    </source>
</evidence>
<gene>
    <name evidence="5" type="ORF">ACFO3G_08600</name>
</gene>
<evidence type="ECO:0000256" key="2">
    <source>
        <dbReference type="ARBA" id="ARBA00023136"/>
    </source>
</evidence>
<evidence type="ECO:0000313" key="5">
    <source>
        <dbReference type="EMBL" id="MFC4666651.1"/>
    </source>
</evidence>
<dbReference type="InterPro" id="IPR017689">
    <property type="entry name" value="BamD"/>
</dbReference>
<protein>
    <submittedName>
        <fullName evidence="5">Outer membrane protein assembly factor BamD</fullName>
    </submittedName>
</protein>
<dbReference type="RefSeq" id="WP_380079928.1">
    <property type="nucleotide sequence ID" value="NZ_JBHSGO010000211.1"/>
</dbReference>
<dbReference type="SUPFAM" id="SSF48452">
    <property type="entry name" value="TPR-like"/>
    <property type="match status" value="1"/>
</dbReference>
<proteinExistence type="predicted"/>
<dbReference type="NCBIfam" id="TIGR03302">
    <property type="entry name" value="OM_YfiO"/>
    <property type="match status" value="1"/>
</dbReference>
<keyword evidence="1" id="KW-0732">Signal</keyword>
<keyword evidence="6" id="KW-1185">Reference proteome</keyword>